<proteinExistence type="predicted"/>
<dbReference type="InterPro" id="IPR003709">
    <property type="entry name" value="VanY-like_core_dom"/>
</dbReference>
<dbReference type="Pfam" id="PF02557">
    <property type="entry name" value="VanY"/>
    <property type="match status" value="1"/>
</dbReference>
<comment type="caution">
    <text evidence="4">The sequence shown here is derived from an EMBL/GenBank/DDBJ whole genome shotgun (WGS) entry which is preliminary data.</text>
</comment>
<evidence type="ECO:0000313" key="4">
    <source>
        <dbReference type="EMBL" id="GFH41673.1"/>
    </source>
</evidence>
<dbReference type="GO" id="GO:0006508">
    <property type="term" value="P:proteolysis"/>
    <property type="evidence" value="ECO:0007669"/>
    <property type="project" value="InterPro"/>
</dbReference>
<keyword evidence="2" id="KW-0472">Membrane</keyword>
<dbReference type="PANTHER" id="PTHR34385:SF1">
    <property type="entry name" value="PEPTIDOGLYCAN L-ALANYL-D-GLUTAMATE ENDOPEPTIDASE CWLK"/>
    <property type="match status" value="1"/>
</dbReference>
<keyword evidence="4" id="KW-0121">Carboxypeptidase</keyword>
<evidence type="ECO:0000259" key="3">
    <source>
        <dbReference type="Pfam" id="PF02557"/>
    </source>
</evidence>
<dbReference type="InterPro" id="IPR052179">
    <property type="entry name" value="DD-CPase-like"/>
</dbReference>
<dbReference type="Proteomes" id="UP000480303">
    <property type="component" value="Unassembled WGS sequence"/>
</dbReference>
<dbReference type="EMBL" id="BLLI01000003">
    <property type="protein sequence ID" value="GFH41673.1"/>
    <property type="molecule type" value="Genomic_DNA"/>
</dbReference>
<sequence>MQNKRSQRKRSDRMKKPHYGRIFGTLFVLILVICVVIFAVRGLGTKKDKATGSQTSKTEQSVKNSSASQTTTPETDTPIEKTGDELPDSQKTDWELVLVNRENPKDEMNPELIELGNIFVDSRIATAAENFLTAAQEINPSEHFISGYRSVDYQSELYNGYVEEEMAADFSLDREAAEKIVQTYSQPPGMSEHQTGLAIDLSDIDALNESETAKEIAALAPEYGFILRFPEGGTDSTGVGYEDWHFRYVGVENAKYITAHQLTLENYLELLKK</sequence>
<dbReference type="InterPro" id="IPR058193">
    <property type="entry name" value="VanY/YodJ_core_dom"/>
</dbReference>
<keyword evidence="4" id="KW-0378">Hydrolase</keyword>
<evidence type="ECO:0000256" key="2">
    <source>
        <dbReference type="SAM" id="Phobius"/>
    </source>
</evidence>
<keyword evidence="5" id="KW-1185">Reference proteome</keyword>
<keyword evidence="2" id="KW-0812">Transmembrane</keyword>
<dbReference type="InterPro" id="IPR009045">
    <property type="entry name" value="Zn_M74/Hedgehog-like"/>
</dbReference>
<feature type="compositionally biased region" description="Basic and acidic residues" evidence="1">
    <location>
        <begin position="78"/>
        <end position="93"/>
    </location>
</feature>
<dbReference type="Gene3D" id="3.30.1380.10">
    <property type="match status" value="1"/>
</dbReference>
<reference evidence="4 5" key="1">
    <citation type="submission" date="2020-02" db="EMBL/GenBank/DDBJ databases">
        <title>Draft genome sequence of Lactococcus sp. Hs30E4-3.</title>
        <authorList>
            <person name="Noda S."/>
            <person name="Yuki M."/>
            <person name="Ohkuma M."/>
        </authorList>
    </citation>
    <scope>NUCLEOTIDE SEQUENCE [LARGE SCALE GENOMIC DNA]</scope>
    <source>
        <strain evidence="4 5">Hs30E4-3</strain>
    </source>
</reference>
<dbReference type="AlphaFoldDB" id="A0A6A0BAK7"/>
<dbReference type="PANTHER" id="PTHR34385">
    <property type="entry name" value="D-ALANYL-D-ALANINE CARBOXYPEPTIDASE"/>
    <property type="match status" value="1"/>
</dbReference>
<evidence type="ECO:0000256" key="1">
    <source>
        <dbReference type="SAM" id="MobiDB-lite"/>
    </source>
</evidence>
<protein>
    <submittedName>
        <fullName evidence="4">D-alanyl-D-alanine carboxypeptidase</fullName>
    </submittedName>
</protein>
<dbReference type="GO" id="GO:0004180">
    <property type="term" value="F:carboxypeptidase activity"/>
    <property type="evidence" value="ECO:0007669"/>
    <property type="project" value="UniProtKB-KW"/>
</dbReference>
<dbReference type="SUPFAM" id="SSF55166">
    <property type="entry name" value="Hedgehog/DD-peptidase"/>
    <property type="match status" value="1"/>
</dbReference>
<gene>
    <name evidence="4" type="primary">dacB</name>
    <name evidence="4" type="ORF">Hs30E_02240</name>
</gene>
<evidence type="ECO:0000313" key="5">
    <source>
        <dbReference type="Proteomes" id="UP000480303"/>
    </source>
</evidence>
<name>A0A6A0BAK7_9LACT</name>
<keyword evidence="4" id="KW-0645">Protease</keyword>
<feature type="domain" description="D-alanyl-D-alanine carboxypeptidase-like core" evidence="3">
    <location>
        <begin position="119"/>
        <end position="250"/>
    </location>
</feature>
<keyword evidence="2" id="KW-1133">Transmembrane helix</keyword>
<feature type="compositionally biased region" description="Polar residues" evidence="1">
    <location>
        <begin position="51"/>
        <end position="75"/>
    </location>
</feature>
<feature type="transmembrane region" description="Helical" evidence="2">
    <location>
        <begin position="21"/>
        <end position="40"/>
    </location>
</feature>
<organism evidence="4 5">
    <name type="scientific">Pseudolactococcus hodotermopsidis</name>
    <dbReference type="NCBI Taxonomy" id="2709157"/>
    <lineage>
        <taxon>Bacteria</taxon>
        <taxon>Bacillati</taxon>
        <taxon>Bacillota</taxon>
        <taxon>Bacilli</taxon>
        <taxon>Lactobacillales</taxon>
        <taxon>Streptococcaceae</taxon>
        <taxon>Pseudolactococcus</taxon>
    </lineage>
</organism>
<dbReference type="CDD" id="cd14852">
    <property type="entry name" value="LD-carboxypeptidase"/>
    <property type="match status" value="1"/>
</dbReference>
<feature type="region of interest" description="Disordered" evidence="1">
    <location>
        <begin position="47"/>
        <end position="93"/>
    </location>
</feature>
<accession>A0A6A0BAK7</accession>